<evidence type="ECO:0000313" key="1">
    <source>
        <dbReference type="EMBL" id="KAJ3537867.1"/>
    </source>
</evidence>
<organism evidence="1 2">
    <name type="scientific">Fusarium decemcellulare</name>
    <dbReference type="NCBI Taxonomy" id="57161"/>
    <lineage>
        <taxon>Eukaryota</taxon>
        <taxon>Fungi</taxon>
        <taxon>Dikarya</taxon>
        <taxon>Ascomycota</taxon>
        <taxon>Pezizomycotina</taxon>
        <taxon>Sordariomycetes</taxon>
        <taxon>Hypocreomycetidae</taxon>
        <taxon>Hypocreales</taxon>
        <taxon>Nectriaceae</taxon>
        <taxon>Fusarium</taxon>
        <taxon>Fusarium decemcellulare species complex</taxon>
    </lineage>
</organism>
<dbReference type="EMBL" id="JANRMS010000555">
    <property type="protein sequence ID" value="KAJ3537867.1"/>
    <property type="molecule type" value="Genomic_DNA"/>
</dbReference>
<comment type="caution">
    <text evidence="1">The sequence shown here is derived from an EMBL/GenBank/DDBJ whole genome shotgun (WGS) entry which is preliminary data.</text>
</comment>
<proteinExistence type="predicted"/>
<gene>
    <name evidence="1" type="ORF">NM208_g6146</name>
</gene>
<dbReference type="Proteomes" id="UP001148629">
    <property type="component" value="Unassembled WGS sequence"/>
</dbReference>
<sequence>MPYPCRAVVASAPSPGGQPHFSLDKLLLRDLRDDECLVEIVATGICHTDVAIASRPDGVYPRVLGHEGAGYIRKIGAKVGANPNPSKTPLREGDPVLLSFAFCGNCTSCQTGHPAYCHSALALCFGDSGPAYTRDANGADGDGGSVAGGFFGQSSLANLAVVKESCIVNVKGIVKDREELKLFAPLGCGFQTGAATVSILANAQPSDSVAIIGLGGVGLAGVMAAKMIGCKSIIAIDRVDEKLRIAKELGATVLINNEKCPDGFPQATRDATNGAGSSITIDTTGVLPVIQQALNMTSILGKMVLLGMSGASLEVDITKFKLSGQTLLGSVQGDAVPSIYVPQMIKCHWSSSDEELGGQASLGLTAFMNFYVAKKGYKPPGPAEEWVLQETQKLKRGFAGCSHVGLVFGKIDKVGTETPGCTFGCGKSMGTLEATYKHVILFSPDSQRQYWHLKDYKYSALSSQKLFYGGEIDLSKWNSNMTAVKEELTKASETWQKDAQGNSKKGKFDESTNCLTYYRDLEKLLLQKKV</sequence>
<protein>
    <submittedName>
        <fullName evidence="1">Uncharacterized protein</fullName>
    </submittedName>
</protein>
<keyword evidence="2" id="KW-1185">Reference proteome</keyword>
<reference evidence="1" key="1">
    <citation type="submission" date="2022-08" db="EMBL/GenBank/DDBJ databases">
        <title>Genome Sequence of Fusarium decemcellulare.</title>
        <authorList>
            <person name="Buettner E."/>
        </authorList>
    </citation>
    <scope>NUCLEOTIDE SEQUENCE</scope>
    <source>
        <strain evidence="1">Babe19</strain>
    </source>
</reference>
<name>A0ACC1SEI7_9HYPO</name>
<accession>A0ACC1SEI7</accession>
<evidence type="ECO:0000313" key="2">
    <source>
        <dbReference type="Proteomes" id="UP001148629"/>
    </source>
</evidence>